<accession>A0A7W6RYE5</accession>
<dbReference type="AlphaFoldDB" id="A0A7W6RYE5"/>
<dbReference type="Proteomes" id="UP000555728">
    <property type="component" value="Unassembled WGS sequence"/>
</dbReference>
<comment type="caution">
    <text evidence="3">The sequence shown here is derived from an EMBL/GenBank/DDBJ whole genome shotgun (WGS) entry which is preliminary data.</text>
</comment>
<dbReference type="EMBL" id="JACIGI010000004">
    <property type="protein sequence ID" value="MBB4284995.1"/>
    <property type="molecule type" value="Genomic_DNA"/>
</dbReference>
<evidence type="ECO:0000256" key="1">
    <source>
        <dbReference type="SAM" id="MobiDB-lite"/>
    </source>
</evidence>
<dbReference type="RefSeq" id="WP_184431763.1">
    <property type="nucleotide sequence ID" value="NZ_JACIGI010000004.1"/>
</dbReference>
<keyword evidence="2" id="KW-0732">Signal</keyword>
<proteinExistence type="predicted"/>
<evidence type="ECO:0000256" key="2">
    <source>
        <dbReference type="SAM" id="SignalP"/>
    </source>
</evidence>
<feature type="region of interest" description="Disordered" evidence="1">
    <location>
        <begin position="38"/>
        <end position="64"/>
    </location>
</feature>
<protein>
    <submittedName>
        <fullName evidence="3">Uncharacterized protein</fullName>
    </submittedName>
</protein>
<reference evidence="3 4" key="1">
    <citation type="submission" date="2020-08" db="EMBL/GenBank/DDBJ databases">
        <title>Genome sequencing of Purple Non-Sulfur Bacteria from various extreme environments.</title>
        <authorList>
            <person name="Mayer M."/>
        </authorList>
    </citation>
    <scope>NUCLEOTIDE SEQUENCE [LARGE SCALE GENOMIC DNA]</scope>
    <source>
        <strain evidence="3 4">JA135</strain>
    </source>
</reference>
<feature type="signal peptide" evidence="2">
    <location>
        <begin position="1"/>
        <end position="38"/>
    </location>
</feature>
<name>A0A7W6RYE5_9PROT</name>
<evidence type="ECO:0000313" key="4">
    <source>
        <dbReference type="Proteomes" id="UP000555728"/>
    </source>
</evidence>
<sequence length="185" mass="20159">MTDHPRRVRRLHAPVVRLCAAVLVAAAVVAAPPGPALAAGGGGDGHSKPAAEAGNRPDKETTRPRTQADLVGGHYMQLNLLWLPIFQGQRSRYQAVTARLVPHPDKRILACFKAPWAQEAILFELNETPLRLDQLDALDADALKQRVLARVHAHVGEADLYTDVLFVPGIEEPAATEQDLSFMCR</sequence>
<organism evidence="3 4">
    <name type="scientific">Roseospira goensis</name>
    <dbReference type="NCBI Taxonomy" id="391922"/>
    <lineage>
        <taxon>Bacteria</taxon>
        <taxon>Pseudomonadati</taxon>
        <taxon>Pseudomonadota</taxon>
        <taxon>Alphaproteobacteria</taxon>
        <taxon>Rhodospirillales</taxon>
        <taxon>Rhodospirillaceae</taxon>
        <taxon>Roseospira</taxon>
    </lineage>
</organism>
<evidence type="ECO:0000313" key="3">
    <source>
        <dbReference type="EMBL" id="MBB4284995.1"/>
    </source>
</evidence>
<feature type="chain" id="PRO_5031036956" evidence="2">
    <location>
        <begin position="39"/>
        <end position="185"/>
    </location>
</feature>
<feature type="compositionally biased region" description="Basic and acidic residues" evidence="1">
    <location>
        <begin position="45"/>
        <end position="63"/>
    </location>
</feature>
<keyword evidence="4" id="KW-1185">Reference proteome</keyword>
<gene>
    <name evidence="3" type="ORF">GGD88_000709</name>
</gene>